<organism evidence="1 2">
    <name type="scientific">Cedecea neteri</name>
    <dbReference type="NCBI Taxonomy" id="158822"/>
    <lineage>
        <taxon>Bacteria</taxon>
        <taxon>Pseudomonadati</taxon>
        <taxon>Pseudomonadota</taxon>
        <taxon>Gammaproteobacteria</taxon>
        <taxon>Enterobacterales</taxon>
        <taxon>Enterobacteriaceae</taxon>
        <taxon>Cedecea</taxon>
    </lineage>
</organism>
<reference evidence="1 2" key="1">
    <citation type="submission" date="2014-09" db="EMBL/GenBank/DDBJ databases">
        <title>Cedecea neteri SSMD04 Genome Sequencing.</title>
        <authorList>
            <person name="Tan J.-Y."/>
        </authorList>
    </citation>
    <scope>NUCLEOTIDE SEQUENCE [LARGE SCALE GENOMIC DNA]</scope>
    <source>
        <strain evidence="1 2">SSMD04</strain>
    </source>
</reference>
<gene>
    <name evidence="1" type="ORF">JT31_13405</name>
</gene>
<keyword evidence="2" id="KW-1185">Reference proteome</keyword>
<evidence type="ECO:0000313" key="2">
    <source>
        <dbReference type="Proteomes" id="UP000029481"/>
    </source>
</evidence>
<evidence type="ECO:0000313" key="1">
    <source>
        <dbReference type="EMBL" id="AIR05571.1"/>
    </source>
</evidence>
<proteinExistence type="predicted"/>
<dbReference type="AlphaFoldDB" id="A0A089Q2V1"/>
<dbReference type="EMBL" id="CP009451">
    <property type="protein sequence ID" value="AIR05571.1"/>
    <property type="molecule type" value="Genomic_DNA"/>
</dbReference>
<accession>A0A089Q2V1</accession>
<dbReference type="Proteomes" id="UP000029481">
    <property type="component" value="Chromosome"/>
</dbReference>
<dbReference type="OrthoDB" id="6629337at2"/>
<name>A0A089Q2V1_9ENTR</name>
<dbReference type="RefSeq" id="WP_038477775.1">
    <property type="nucleotide sequence ID" value="NZ_CP009451.1"/>
</dbReference>
<protein>
    <submittedName>
        <fullName evidence="1">Uncharacterized protein</fullName>
    </submittedName>
</protein>
<sequence>MNDNGIIDNNDLGSGNIYVFIPPYNNMAIGDLIILDFGKLVSLTEVVSDVNVGQNIEFHIPEASVPDGIYTVSYTAIDLSNNPTSSAKTLAIVSRDGARTLDKPVFIDAVNDTVSLDSVKLNQGTRIQVPPYQGIEAGDRVELNYLVYDTGDEIIPEASVSETHTVVSADLTTGFKTLIPESKIFLPGSTKAIAFYRITRNSDGANALSFNAEVTLNGVVEFLENPHFTDALNGWLTQYDVADGIRIYINAYSNMAAGDLITLIWRGFNTENEAVPDVDGRVEYRVSSADITHGIIHLTLSSYVAEAISSGKIEIYYRVKSTSTPYRVSHAKIAFINMSAERTLPAPTFPQASNGTIKLGDIHSDSGIVIEIAYPSIAIGDRVIVVMRGEDKQGAEVPDSNSPYELIVDNTGAQNITVSAAYADAVGAEGTLYATYMVTTTAGSQYLSTAGSALLAEGITTDFKFKGTHGSPVYDYNAINVAPCNYGFIQAPAGDVINVSCQTGATIVETGNANYTFTMDAAGIHSFRVRSVVLGDVAVSISNENAPDDVINGHLNYENYQLGNGIVNAIANTTGALPDGISPCSIYIFIEDKAARAISTLRIAVPAPLKVSGHNIGETVDISLHADGSAQIDILSNTAVSAAGVIITSPQSTEVNQTVSLSFSNF</sequence>
<dbReference type="KEGG" id="cnt:JT31_13405"/>